<reference evidence="2" key="1">
    <citation type="journal article" date="2019" name="Int. J. Syst. Evol. Microbiol.">
        <title>The Global Catalogue of Microorganisms (GCM) 10K type strain sequencing project: providing services to taxonomists for standard genome sequencing and annotation.</title>
        <authorList>
            <consortium name="The Broad Institute Genomics Platform"/>
            <consortium name="The Broad Institute Genome Sequencing Center for Infectious Disease"/>
            <person name="Wu L."/>
            <person name="Ma J."/>
        </authorList>
    </citation>
    <scope>NUCLEOTIDE SEQUENCE [LARGE SCALE GENOMIC DNA]</scope>
    <source>
        <strain evidence="2">KCTC 52298</strain>
    </source>
</reference>
<sequence>MALIPKETELQEGLTTIFEDLLLKKEGVKKELIRTRKDFNIACDQHIKSGFQSEQDWVNANASHQNKFIEYEMYCHIIDIITDFKDIHGQFPEYMEMHRTLSQIMIKLAQDEKYELAAIAKLWVDRIESTIQEHSYC</sequence>
<dbReference type="RefSeq" id="WP_210354123.1">
    <property type="nucleotide sequence ID" value="NZ_JAEQMU010000001.1"/>
</dbReference>
<accession>A0ABW5L3R9</accession>
<proteinExistence type="predicted"/>
<dbReference type="Proteomes" id="UP001597440">
    <property type="component" value="Unassembled WGS sequence"/>
</dbReference>
<gene>
    <name evidence="1" type="ORF">ACFSQW_15660</name>
</gene>
<name>A0ABW5L3R9_9SPHI</name>
<organism evidence="1 2">
    <name type="scientific">Sphingobacterium tabacisoli</name>
    <dbReference type="NCBI Taxonomy" id="2044855"/>
    <lineage>
        <taxon>Bacteria</taxon>
        <taxon>Pseudomonadati</taxon>
        <taxon>Bacteroidota</taxon>
        <taxon>Sphingobacteriia</taxon>
        <taxon>Sphingobacteriales</taxon>
        <taxon>Sphingobacteriaceae</taxon>
        <taxon>Sphingobacterium</taxon>
    </lineage>
</organism>
<evidence type="ECO:0000313" key="2">
    <source>
        <dbReference type="Proteomes" id="UP001597440"/>
    </source>
</evidence>
<dbReference type="EMBL" id="JBHULD010000014">
    <property type="protein sequence ID" value="MFD2555836.1"/>
    <property type="molecule type" value="Genomic_DNA"/>
</dbReference>
<protein>
    <submittedName>
        <fullName evidence="1">Uncharacterized protein</fullName>
    </submittedName>
</protein>
<evidence type="ECO:0000313" key="1">
    <source>
        <dbReference type="EMBL" id="MFD2555836.1"/>
    </source>
</evidence>
<comment type="caution">
    <text evidence="1">The sequence shown here is derived from an EMBL/GenBank/DDBJ whole genome shotgun (WGS) entry which is preliminary data.</text>
</comment>
<keyword evidence="2" id="KW-1185">Reference proteome</keyword>